<reference evidence="1 2" key="1">
    <citation type="submission" date="2019-02" db="EMBL/GenBank/DDBJ databases">
        <title>Deep-cultivation of Planctomycetes and their phenomic and genomic characterization uncovers novel biology.</title>
        <authorList>
            <person name="Wiegand S."/>
            <person name="Jogler M."/>
            <person name="Boedeker C."/>
            <person name="Pinto D."/>
            <person name="Vollmers J."/>
            <person name="Rivas-Marin E."/>
            <person name="Kohn T."/>
            <person name="Peeters S.H."/>
            <person name="Heuer A."/>
            <person name="Rast P."/>
            <person name="Oberbeckmann S."/>
            <person name="Bunk B."/>
            <person name="Jeske O."/>
            <person name="Meyerdierks A."/>
            <person name="Storesund J.E."/>
            <person name="Kallscheuer N."/>
            <person name="Luecker S."/>
            <person name="Lage O.M."/>
            <person name="Pohl T."/>
            <person name="Merkel B.J."/>
            <person name="Hornburger P."/>
            <person name="Mueller R.-W."/>
            <person name="Bruemmer F."/>
            <person name="Labrenz M."/>
            <person name="Spormann A.M."/>
            <person name="Op Den Camp H."/>
            <person name="Overmann J."/>
            <person name="Amann R."/>
            <person name="Jetten M.S.M."/>
            <person name="Mascher T."/>
            <person name="Medema M.H."/>
            <person name="Devos D.P."/>
            <person name="Kaster A.-K."/>
            <person name="Ovreas L."/>
            <person name="Rohde M."/>
            <person name="Galperin M.Y."/>
            <person name="Jogler C."/>
        </authorList>
    </citation>
    <scope>NUCLEOTIDE SEQUENCE [LARGE SCALE GENOMIC DNA]</scope>
    <source>
        <strain evidence="1 2">Mal64</strain>
    </source>
</reference>
<accession>A0A5C5ZNK8</accession>
<sequence>MLQNHPRSYALPGVKIPLDVRESWHPWIQEFVGLESAAATGRLHDRWASIGRGSILALRSTLSAFEVREIVDFGDGGMIKAIRPDADDEAVGNCFYLPAPLDSEVLNSRLSSVSLSENQALQEFMRHFAGLSEDTTVAGHFVYSESPWPVFDDRWIEPIDDEEEFEEWKGSLMLFHARNGCHVLMHPSGRVAWWVMQEASIDAIAGSFEDFVSRFNDHRKLASPYDPYGP</sequence>
<proteinExistence type="predicted"/>
<organism evidence="1 2">
    <name type="scientific">Pseudobythopirellula maris</name>
    <dbReference type="NCBI Taxonomy" id="2527991"/>
    <lineage>
        <taxon>Bacteria</taxon>
        <taxon>Pseudomonadati</taxon>
        <taxon>Planctomycetota</taxon>
        <taxon>Planctomycetia</taxon>
        <taxon>Pirellulales</taxon>
        <taxon>Lacipirellulaceae</taxon>
        <taxon>Pseudobythopirellula</taxon>
    </lineage>
</organism>
<evidence type="ECO:0000313" key="2">
    <source>
        <dbReference type="Proteomes" id="UP000315440"/>
    </source>
</evidence>
<dbReference type="AlphaFoldDB" id="A0A5C5ZNK8"/>
<comment type="caution">
    <text evidence="1">The sequence shown here is derived from an EMBL/GenBank/DDBJ whole genome shotgun (WGS) entry which is preliminary data.</text>
</comment>
<dbReference type="Proteomes" id="UP000315440">
    <property type="component" value="Unassembled WGS sequence"/>
</dbReference>
<gene>
    <name evidence="1" type="ORF">Mal64_22580</name>
</gene>
<keyword evidence="2" id="KW-1185">Reference proteome</keyword>
<name>A0A5C5ZNK8_9BACT</name>
<dbReference type="EMBL" id="SJPQ01000002">
    <property type="protein sequence ID" value="TWT88770.1"/>
    <property type="molecule type" value="Genomic_DNA"/>
</dbReference>
<protein>
    <recommendedName>
        <fullName evidence="3">Knr4/Smi1-like domain-containing protein</fullName>
    </recommendedName>
</protein>
<evidence type="ECO:0008006" key="3">
    <source>
        <dbReference type="Google" id="ProtNLM"/>
    </source>
</evidence>
<evidence type="ECO:0000313" key="1">
    <source>
        <dbReference type="EMBL" id="TWT88770.1"/>
    </source>
</evidence>